<feature type="transmembrane region" description="Helical" evidence="5">
    <location>
        <begin position="54"/>
        <end position="76"/>
    </location>
</feature>
<feature type="transmembrane region" description="Helical" evidence="5">
    <location>
        <begin position="135"/>
        <end position="153"/>
    </location>
</feature>
<dbReference type="Proteomes" id="UP001163739">
    <property type="component" value="Chromosome"/>
</dbReference>
<keyword evidence="2 5" id="KW-0812">Transmembrane</keyword>
<evidence type="ECO:0000256" key="3">
    <source>
        <dbReference type="ARBA" id="ARBA00022989"/>
    </source>
</evidence>
<keyword evidence="8" id="KW-1185">Reference proteome</keyword>
<evidence type="ECO:0000259" key="6">
    <source>
        <dbReference type="Pfam" id="PF01694"/>
    </source>
</evidence>
<gene>
    <name evidence="7" type="ORF">NKI27_00185</name>
</gene>
<dbReference type="Pfam" id="PF01694">
    <property type="entry name" value="Rhomboid"/>
    <property type="match status" value="1"/>
</dbReference>
<reference evidence="7" key="1">
    <citation type="submission" date="2022-06" db="EMBL/GenBank/DDBJ databases">
        <title>Alkalimarinus sp. nov., isolated from gut of a Alitta virens.</title>
        <authorList>
            <person name="Yang A.I."/>
            <person name="Shin N.-R."/>
        </authorList>
    </citation>
    <scope>NUCLEOTIDE SEQUENCE</scope>
    <source>
        <strain evidence="7">A2M4</strain>
    </source>
</reference>
<dbReference type="InterPro" id="IPR035952">
    <property type="entry name" value="Rhomboid-like_sf"/>
</dbReference>
<feature type="transmembrane region" description="Helical" evidence="5">
    <location>
        <begin position="165"/>
        <end position="183"/>
    </location>
</feature>
<dbReference type="EMBL" id="CP100390">
    <property type="protein sequence ID" value="UZE96198.1"/>
    <property type="molecule type" value="Genomic_DNA"/>
</dbReference>
<dbReference type="GO" id="GO:0008233">
    <property type="term" value="F:peptidase activity"/>
    <property type="evidence" value="ECO:0007669"/>
    <property type="project" value="UniProtKB-KW"/>
</dbReference>
<keyword evidence="7" id="KW-0645">Protease</keyword>
<evidence type="ECO:0000313" key="7">
    <source>
        <dbReference type="EMBL" id="UZE96198.1"/>
    </source>
</evidence>
<evidence type="ECO:0000256" key="5">
    <source>
        <dbReference type="SAM" id="Phobius"/>
    </source>
</evidence>
<keyword evidence="3 5" id="KW-1133">Transmembrane helix</keyword>
<dbReference type="InterPro" id="IPR022764">
    <property type="entry name" value="Peptidase_S54_rhomboid_dom"/>
</dbReference>
<keyword evidence="7" id="KW-0378">Hydrolase</keyword>
<feature type="transmembrane region" description="Helical" evidence="5">
    <location>
        <begin position="83"/>
        <end position="103"/>
    </location>
</feature>
<evidence type="ECO:0000313" key="8">
    <source>
        <dbReference type="Proteomes" id="UP001163739"/>
    </source>
</evidence>
<keyword evidence="4 5" id="KW-0472">Membrane</keyword>
<dbReference type="SUPFAM" id="SSF144091">
    <property type="entry name" value="Rhomboid-like"/>
    <property type="match status" value="1"/>
</dbReference>
<evidence type="ECO:0000256" key="2">
    <source>
        <dbReference type="ARBA" id="ARBA00022692"/>
    </source>
</evidence>
<dbReference type="GO" id="GO:0006508">
    <property type="term" value="P:proteolysis"/>
    <property type="evidence" value="ECO:0007669"/>
    <property type="project" value="UniProtKB-KW"/>
</dbReference>
<name>A0ABY6N294_9ALTE</name>
<accession>A0ABY6N294</accession>
<dbReference type="Gene3D" id="1.20.1540.10">
    <property type="entry name" value="Rhomboid-like"/>
    <property type="match status" value="1"/>
</dbReference>
<feature type="transmembrane region" description="Helical" evidence="5">
    <location>
        <begin position="109"/>
        <end position="128"/>
    </location>
</feature>
<proteinExistence type="predicted"/>
<sequence>MINAFWKRFKIVLTVCAAMSVVHLVNMALGGQLNQFGILPRDPNSLPYIYSSPLLHGNLSHLINNLIGLAIFSWLCLLRTVRLYVWSSLFIITLTGILVWLFGRHAMHIGASGWVFGLWSLSIALACFDRRPLNILIALVVVFLYGGMIYGVLPQDASISFEAHFFGAISGVLAAWLSTWKVFKRNKVRRK</sequence>
<feature type="domain" description="Peptidase S54 rhomboid" evidence="6">
    <location>
        <begin position="49"/>
        <end position="178"/>
    </location>
</feature>
<evidence type="ECO:0000256" key="4">
    <source>
        <dbReference type="ARBA" id="ARBA00023136"/>
    </source>
</evidence>
<evidence type="ECO:0000256" key="1">
    <source>
        <dbReference type="ARBA" id="ARBA00004141"/>
    </source>
</evidence>
<dbReference type="RefSeq" id="WP_265047682.1">
    <property type="nucleotide sequence ID" value="NZ_CP100390.1"/>
</dbReference>
<protein>
    <submittedName>
        <fullName evidence="7">Rhomboid family intramembrane serine protease</fullName>
    </submittedName>
</protein>
<comment type="subcellular location">
    <subcellularLocation>
        <location evidence="1">Membrane</location>
        <topology evidence="1">Multi-pass membrane protein</topology>
    </subcellularLocation>
</comment>
<organism evidence="7 8">
    <name type="scientific">Alkalimarinus alittae</name>
    <dbReference type="NCBI Taxonomy" id="2961619"/>
    <lineage>
        <taxon>Bacteria</taxon>
        <taxon>Pseudomonadati</taxon>
        <taxon>Pseudomonadota</taxon>
        <taxon>Gammaproteobacteria</taxon>
        <taxon>Alteromonadales</taxon>
        <taxon>Alteromonadaceae</taxon>
        <taxon>Alkalimarinus</taxon>
    </lineage>
</organism>